<dbReference type="GO" id="GO:0019825">
    <property type="term" value="F:oxygen binding"/>
    <property type="evidence" value="ECO:0007669"/>
    <property type="project" value="InterPro"/>
</dbReference>
<sequence>MNRKSLQNIDDIKLLVDTFYGRIQNNKLLGPIFNEKIQDRWPSHMNTMYSFWNTVLFSEIGYSGSPFPKHASLPITKEHFDEWTLLFKKVVTELFEGEKADEAIWRAERMAEMFNFKIESIRSSGFPPIV</sequence>
<keyword evidence="6" id="KW-1185">Reference proteome</keyword>
<reference evidence="5 6" key="1">
    <citation type="submission" date="2017-05" db="EMBL/GenBank/DDBJ databases">
        <authorList>
            <person name="Varghese N."/>
            <person name="Submissions S."/>
        </authorList>
    </citation>
    <scope>NUCLEOTIDE SEQUENCE [LARGE SCALE GENOMIC DNA]</scope>
    <source>
        <strain evidence="5 6">DSM 21342</strain>
    </source>
</reference>
<evidence type="ECO:0000256" key="1">
    <source>
        <dbReference type="ARBA" id="ARBA00022448"/>
    </source>
</evidence>
<organism evidence="5 6">
    <name type="scientific">Solitalea koreensis</name>
    <dbReference type="NCBI Taxonomy" id="543615"/>
    <lineage>
        <taxon>Bacteria</taxon>
        <taxon>Pseudomonadati</taxon>
        <taxon>Bacteroidota</taxon>
        <taxon>Sphingobacteriia</taxon>
        <taxon>Sphingobacteriales</taxon>
        <taxon>Sphingobacteriaceae</taxon>
        <taxon>Solitalea</taxon>
    </lineage>
</organism>
<evidence type="ECO:0000313" key="5">
    <source>
        <dbReference type="EMBL" id="SMO78722.1"/>
    </source>
</evidence>
<evidence type="ECO:0000256" key="3">
    <source>
        <dbReference type="ARBA" id="ARBA00022723"/>
    </source>
</evidence>
<keyword evidence="3" id="KW-0479">Metal-binding</keyword>
<keyword evidence="4" id="KW-0408">Iron</keyword>
<dbReference type="SUPFAM" id="SSF46458">
    <property type="entry name" value="Globin-like"/>
    <property type="match status" value="1"/>
</dbReference>
<evidence type="ECO:0000256" key="2">
    <source>
        <dbReference type="ARBA" id="ARBA00022617"/>
    </source>
</evidence>
<dbReference type="Proteomes" id="UP000315971">
    <property type="component" value="Unassembled WGS sequence"/>
</dbReference>
<evidence type="ECO:0000313" key="6">
    <source>
        <dbReference type="Proteomes" id="UP000315971"/>
    </source>
</evidence>
<dbReference type="Pfam" id="PF01152">
    <property type="entry name" value="Bac_globin"/>
    <property type="match status" value="1"/>
</dbReference>
<dbReference type="Gene3D" id="1.10.490.10">
    <property type="entry name" value="Globins"/>
    <property type="match status" value="1"/>
</dbReference>
<dbReference type="CDD" id="cd08916">
    <property type="entry name" value="TrHb3_P"/>
    <property type="match status" value="1"/>
</dbReference>
<dbReference type="OrthoDB" id="25954at2"/>
<dbReference type="AlphaFoldDB" id="A0A521E4E4"/>
<dbReference type="EMBL" id="FXSZ01000011">
    <property type="protein sequence ID" value="SMO78722.1"/>
    <property type="molecule type" value="Genomic_DNA"/>
</dbReference>
<dbReference type="InterPro" id="IPR012292">
    <property type="entry name" value="Globin/Proto"/>
</dbReference>
<protein>
    <submittedName>
        <fullName evidence="5">Hemoglobin</fullName>
    </submittedName>
</protein>
<proteinExistence type="predicted"/>
<evidence type="ECO:0000256" key="4">
    <source>
        <dbReference type="ARBA" id="ARBA00023004"/>
    </source>
</evidence>
<gene>
    <name evidence="5" type="ORF">SAMN06265350_11123</name>
</gene>
<dbReference type="RefSeq" id="WP_142604563.1">
    <property type="nucleotide sequence ID" value="NZ_FXSZ01000011.1"/>
</dbReference>
<dbReference type="InterPro" id="IPR009050">
    <property type="entry name" value="Globin-like_sf"/>
</dbReference>
<accession>A0A521E4E4</accession>
<keyword evidence="2" id="KW-0349">Heme</keyword>
<dbReference type="GO" id="GO:0046872">
    <property type="term" value="F:metal ion binding"/>
    <property type="evidence" value="ECO:0007669"/>
    <property type="project" value="UniProtKB-KW"/>
</dbReference>
<dbReference type="InterPro" id="IPR001486">
    <property type="entry name" value="Hemoglobin_trunc"/>
</dbReference>
<dbReference type="GO" id="GO:0020037">
    <property type="term" value="F:heme binding"/>
    <property type="evidence" value="ECO:0007669"/>
    <property type="project" value="InterPro"/>
</dbReference>
<name>A0A521E4E4_9SPHI</name>
<keyword evidence="1" id="KW-0813">Transport</keyword>